<evidence type="ECO:0000256" key="7">
    <source>
        <dbReference type="SAM" id="Phobius"/>
    </source>
</evidence>
<dbReference type="Gene3D" id="4.10.1080.10">
    <property type="entry name" value="TSP type-3 repeat"/>
    <property type="match status" value="2"/>
</dbReference>
<feature type="compositionally biased region" description="Acidic residues" evidence="6">
    <location>
        <begin position="313"/>
        <end position="346"/>
    </location>
</feature>
<feature type="compositionally biased region" description="Acidic residues" evidence="6">
    <location>
        <begin position="532"/>
        <end position="579"/>
    </location>
</feature>
<evidence type="ECO:0000256" key="3">
    <source>
        <dbReference type="ARBA" id="ARBA00022692"/>
    </source>
</evidence>
<feature type="compositionally biased region" description="Acidic residues" evidence="6">
    <location>
        <begin position="362"/>
        <end position="405"/>
    </location>
</feature>
<dbReference type="VEuPathDB" id="VectorBase:ACUA000473"/>
<feature type="transmembrane region" description="Helical" evidence="7">
    <location>
        <begin position="921"/>
        <end position="940"/>
    </location>
</feature>
<keyword evidence="4 7" id="KW-1133">Transmembrane helix</keyword>
<dbReference type="SUPFAM" id="SSF103647">
    <property type="entry name" value="TSP type-3 repeat"/>
    <property type="match status" value="3"/>
</dbReference>
<dbReference type="AlphaFoldDB" id="A0A182LRY1"/>
<evidence type="ECO:0000313" key="9">
    <source>
        <dbReference type="EnsemblMetazoa" id="ACUA000473-PA"/>
    </source>
</evidence>
<accession>A0A182LRY1</accession>
<feature type="transmembrane region" description="Helical" evidence="7">
    <location>
        <begin position="1028"/>
        <end position="1045"/>
    </location>
</feature>
<proteinExistence type="inferred from homology"/>
<dbReference type="Pfam" id="PF12832">
    <property type="entry name" value="MFS_1_like"/>
    <property type="match status" value="2"/>
</dbReference>
<feature type="domain" description="Major facilitator superfamily associated" evidence="8">
    <location>
        <begin position="17"/>
        <end position="899"/>
    </location>
</feature>
<dbReference type="PANTHER" id="PTHR16172">
    <property type="entry name" value="MAJOR FACILITATOR SUPERFAMILY DOMAIN-CONTAINING PROTEIN 6-LIKE"/>
    <property type="match status" value="1"/>
</dbReference>
<feature type="transmembrane region" description="Helical" evidence="7">
    <location>
        <begin position="51"/>
        <end position="78"/>
    </location>
</feature>
<feature type="transmembrane region" description="Helical" evidence="7">
    <location>
        <begin position="1090"/>
        <end position="1109"/>
    </location>
</feature>
<dbReference type="PROSITE" id="PS51257">
    <property type="entry name" value="PROKAR_LIPOPROTEIN"/>
    <property type="match status" value="1"/>
</dbReference>
<evidence type="ECO:0000256" key="5">
    <source>
        <dbReference type="ARBA" id="ARBA00023136"/>
    </source>
</evidence>
<feature type="compositionally biased region" description="Basic and acidic residues" evidence="6">
    <location>
        <begin position="580"/>
        <end position="590"/>
    </location>
</feature>
<feature type="transmembrane region" description="Helical" evidence="7">
    <location>
        <begin position="963"/>
        <end position="987"/>
    </location>
</feature>
<feature type="transmembrane region" description="Helical" evidence="7">
    <location>
        <begin position="21"/>
        <end position="39"/>
    </location>
</feature>
<comment type="subcellular location">
    <subcellularLocation>
        <location evidence="1">Membrane</location>
        <topology evidence="1">Multi-pass membrane protein</topology>
    </subcellularLocation>
</comment>
<dbReference type="GO" id="GO:0005509">
    <property type="term" value="F:calcium ion binding"/>
    <property type="evidence" value="ECO:0007669"/>
    <property type="project" value="InterPro"/>
</dbReference>
<dbReference type="InterPro" id="IPR051717">
    <property type="entry name" value="MFS_MFSD6"/>
</dbReference>
<comment type="similarity">
    <text evidence="2">Belongs to the major facilitator superfamily. MFSD6 family.</text>
</comment>
<dbReference type="SUPFAM" id="SSF103473">
    <property type="entry name" value="MFS general substrate transporter"/>
    <property type="match status" value="2"/>
</dbReference>
<feature type="compositionally biased region" description="Acidic residues" evidence="6">
    <location>
        <begin position="256"/>
        <end position="290"/>
    </location>
</feature>
<evidence type="ECO:0000256" key="1">
    <source>
        <dbReference type="ARBA" id="ARBA00004141"/>
    </source>
</evidence>
<feature type="transmembrane region" description="Helical" evidence="7">
    <location>
        <begin position="868"/>
        <end position="887"/>
    </location>
</feature>
<reference evidence="9" key="2">
    <citation type="submission" date="2020-05" db="UniProtKB">
        <authorList>
            <consortium name="EnsemblMetazoa"/>
        </authorList>
    </citation>
    <scope>IDENTIFICATION</scope>
    <source>
        <strain evidence="9">A-37</strain>
    </source>
</reference>
<name>A0A182LRY1_9DIPT</name>
<dbReference type="EnsemblMetazoa" id="ACUA000473-RA">
    <property type="protein sequence ID" value="ACUA000473-PA"/>
    <property type="gene ID" value="ACUA000473"/>
</dbReference>
<dbReference type="EMBL" id="AXCM01004482">
    <property type="status" value="NOT_ANNOTATED_CDS"/>
    <property type="molecule type" value="Genomic_DNA"/>
</dbReference>
<dbReference type="InterPro" id="IPR024989">
    <property type="entry name" value="MFS_assoc_dom"/>
</dbReference>
<dbReference type="InterPro" id="IPR036259">
    <property type="entry name" value="MFS_trans_sf"/>
</dbReference>
<protein>
    <recommendedName>
        <fullName evidence="8">Major facilitator superfamily associated domain-containing protein</fullName>
    </recommendedName>
</protein>
<feature type="compositionally biased region" description="Acidic residues" evidence="6">
    <location>
        <begin position="485"/>
        <end position="519"/>
    </location>
</feature>
<feature type="compositionally biased region" description="Basic and acidic residues" evidence="6">
    <location>
        <begin position="634"/>
        <end position="647"/>
    </location>
</feature>
<evidence type="ECO:0000256" key="2">
    <source>
        <dbReference type="ARBA" id="ARBA00005241"/>
    </source>
</evidence>
<dbReference type="STRING" id="139723.A0A182LRY1"/>
<sequence length="1142" mass="125330">MPAMEEKLSLFESKHCLSLKCVLFLFYGGLGCIYPFLQANMAHKGFAYDEIYSISVIIPLTALLGPIVFALLVDKWAIGNPFAYGKRLRILTAFTIMASMVMYVLVMFAVRRTPPPEMCAPQVSFLCNRKGAFIVQEKCSENGICHDWAAEKTGMLNLENCTYSCQKENQFESTCYTRHYKSAQRAAWLREQEDAQDDDEGAVLDLGSGQGTIERDSDGDGIPDNLDTDDDNDGIPDARDPDSSNDLDGDGIPNELDPDDDNDGIPDEKDDDDDNDGIPDDQDVDDDNDGIPDTLEGKAKSNDLDGDGIPNDQDTDDDNDGVPDTEDDDDDNDGIPDDKDQDDEINDGVPDALEGKAKTNDLDGDGIPDDQDTDDDNDGIPDAEDDDDDNDGIPDAEDVDDDNDGIPDALESTPRSNDLDGDGIPNELDDDDDNDGIPDAEDTDDDNDGIADDQDVDDDNDGIPDALEGKAKFNDLDGDGIPNDLDPDDDNDGIPDAEDKDDDNDGIPDDKDNDDDNDGVPDAKDRSNANDLDGDGVPDAEDDDDDNDGIPDAEDPDDDNDGIPDAEDPDDDNDGIPDELEGRPITHDLDGDGIPDDEDPDDDNDGIPDTEDDDDDNDGIPDSEDVDDDNDGILDVHDPGQRSKNDLDGDGIPNDEDPDDDNDGIPDDQDSDDDNDGIPDADDDDDDNDGVPDSQETVIVPTAIVCVDADEEDEICHTYSEGVVAVKATFNAHNERDEGDECSYPLDGFRCPLDKAWVKAQQAGCKPVVQCDIADPYDDLESLLYETSCDGDEDNDGDDDEGDSTYYYYLSIRSLLDFFLLAGLTLLNTIIVIVTRDPSASGVADFGQQFVWGAVGWIVFFNDDYEQSYMLFTLLYTTAAVILLSPLKMDLSPAEEWWQLRTVPQKFVSVPACRKYLQRCWLPFLVAIGLGSLWSVIDWIDESHMINLPTDADELDDPKQQSILFNTLVRTVLLAGDLLAIPVLIYSRRIIEVFGTCKILVAAFLSLVVRFILLAILDYKLWDFVEDLLLPTTLGLTWVTLVLHFRELLPRKVSALAQALPVIAHFGFGRFLGALVGIEHHFYRIENDYEILAGVLFGLTIISVVLYRYREIVLTYLGQYIPALKPGQANGAASKTKGETNV</sequence>
<feature type="compositionally biased region" description="Acidic residues" evidence="6">
    <location>
        <begin position="427"/>
        <end position="462"/>
    </location>
</feature>
<keyword evidence="10" id="KW-1185">Reference proteome</keyword>
<feature type="compositionally biased region" description="Acidic residues" evidence="6">
    <location>
        <begin position="653"/>
        <end position="690"/>
    </location>
</feature>
<feature type="compositionally biased region" description="Acidic residues" evidence="6">
    <location>
        <begin position="219"/>
        <end position="234"/>
    </location>
</feature>
<keyword evidence="5 7" id="KW-0472">Membrane</keyword>
<feature type="transmembrane region" description="Helical" evidence="7">
    <location>
        <begin position="815"/>
        <end position="834"/>
    </location>
</feature>
<evidence type="ECO:0000256" key="4">
    <source>
        <dbReference type="ARBA" id="ARBA00022989"/>
    </source>
</evidence>
<evidence type="ECO:0000256" key="6">
    <source>
        <dbReference type="SAM" id="MobiDB-lite"/>
    </source>
</evidence>
<feature type="transmembrane region" description="Helical" evidence="7">
    <location>
        <begin position="999"/>
        <end position="1022"/>
    </location>
</feature>
<evidence type="ECO:0000313" key="10">
    <source>
        <dbReference type="Proteomes" id="UP000075883"/>
    </source>
</evidence>
<reference evidence="10" key="1">
    <citation type="submission" date="2013-09" db="EMBL/GenBank/DDBJ databases">
        <title>The Genome Sequence of Anopheles culicifacies species A.</title>
        <authorList>
            <consortium name="The Broad Institute Genomics Platform"/>
            <person name="Neafsey D.E."/>
            <person name="Besansky N."/>
            <person name="Howell P."/>
            <person name="Walton C."/>
            <person name="Young S.K."/>
            <person name="Zeng Q."/>
            <person name="Gargeya S."/>
            <person name="Fitzgerald M."/>
            <person name="Haas B."/>
            <person name="Abouelleil A."/>
            <person name="Allen A.W."/>
            <person name="Alvarado L."/>
            <person name="Arachchi H.M."/>
            <person name="Berlin A.M."/>
            <person name="Chapman S.B."/>
            <person name="Gainer-Dewar J."/>
            <person name="Goldberg J."/>
            <person name="Griggs A."/>
            <person name="Gujja S."/>
            <person name="Hansen M."/>
            <person name="Howarth C."/>
            <person name="Imamovic A."/>
            <person name="Ireland A."/>
            <person name="Larimer J."/>
            <person name="McCowan C."/>
            <person name="Murphy C."/>
            <person name="Pearson M."/>
            <person name="Poon T.W."/>
            <person name="Priest M."/>
            <person name="Roberts A."/>
            <person name="Saif S."/>
            <person name="Shea T."/>
            <person name="Sisk P."/>
            <person name="Sykes S."/>
            <person name="Wortman J."/>
            <person name="Nusbaum C."/>
            <person name="Birren B."/>
        </authorList>
    </citation>
    <scope>NUCLEOTIDE SEQUENCE [LARGE SCALE GENOMIC DNA]</scope>
    <source>
        <strain evidence="10">A-37</strain>
    </source>
</reference>
<dbReference type="PANTHER" id="PTHR16172:SF27">
    <property type="entry name" value="FI19426P1"/>
    <property type="match status" value="1"/>
</dbReference>
<feature type="transmembrane region" description="Helical" evidence="7">
    <location>
        <begin position="846"/>
        <end position="862"/>
    </location>
</feature>
<keyword evidence="3 7" id="KW-0812">Transmembrane</keyword>
<dbReference type="Proteomes" id="UP000075883">
    <property type="component" value="Unassembled WGS sequence"/>
</dbReference>
<organism evidence="9 10">
    <name type="scientific">Anopheles culicifacies</name>
    <dbReference type="NCBI Taxonomy" id="139723"/>
    <lineage>
        <taxon>Eukaryota</taxon>
        <taxon>Metazoa</taxon>
        <taxon>Ecdysozoa</taxon>
        <taxon>Arthropoda</taxon>
        <taxon>Hexapoda</taxon>
        <taxon>Insecta</taxon>
        <taxon>Pterygota</taxon>
        <taxon>Neoptera</taxon>
        <taxon>Endopterygota</taxon>
        <taxon>Diptera</taxon>
        <taxon>Nematocera</taxon>
        <taxon>Culicoidea</taxon>
        <taxon>Culicidae</taxon>
        <taxon>Anophelinae</taxon>
        <taxon>Anopheles</taxon>
        <taxon>culicifacies species complex</taxon>
    </lineage>
</organism>
<feature type="compositionally biased region" description="Acidic residues" evidence="6">
    <location>
        <begin position="591"/>
        <end position="632"/>
    </location>
</feature>
<dbReference type="Gene3D" id="1.20.1250.20">
    <property type="entry name" value="MFS general substrate transporter like domains"/>
    <property type="match status" value="1"/>
</dbReference>
<evidence type="ECO:0000259" key="8">
    <source>
        <dbReference type="Pfam" id="PF12832"/>
    </source>
</evidence>
<dbReference type="InterPro" id="IPR028974">
    <property type="entry name" value="TSP_type-3_rpt"/>
</dbReference>
<feature type="domain" description="Major facilitator superfamily associated" evidence="8">
    <location>
        <begin position="973"/>
        <end position="1077"/>
    </location>
</feature>
<feature type="transmembrane region" description="Helical" evidence="7">
    <location>
        <begin position="1057"/>
        <end position="1078"/>
    </location>
</feature>
<feature type="region of interest" description="Disordered" evidence="6">
    <location>
        <begin position="191"/>
        <end position="699"/>
    </location>
</feature>
<dbReference type="GO" id="GO:0016020">
    <property type="term" value="C:membrane"/>
    <property type="evidence" value="ECO:0007669"/>
    <property type="project" value="UniProtKB-SubCell"/>
</dbReference>
<feature type="transmembrane region" description="Helical" evidence="7">
    <location>
        <begin position="90"/>
        <end position="110"/>
    </location>
</feature>